<accession>A0A5B7J167</accession>
<dbReference type="Proteomes" id="UP000324222">
    <property type="component" value="Unassembled WGS sequence"/>
</dbReference>
<organism evidence="1 2">
    <name type="scientific">Portunus trituberculatus</name>
    <name type="common">Swimming crab</name>
    <name type="synonym">Neptunus trituberculatus</name>
    <dbReference type="NCBI Taxonomy" id="210409"/>
    <lineage>
        <taxon>Eukaryota</taxon>
        <taxon>Metazoa</taxon>
        <taxon>Ecdysozoa</taxon>
        <taxon>Arthropoda</taxon>
        <taxon>Crustacea</taxon>
        <taxon>Multicrustacea</taxon>
        <taxon>Malacostraca</taxon>
        <taxon>Eumalacostraca</taxon>
        <taxon>Eucarida</taxon>
        <taxon>Decapoda</taxon>
        <taxon>Pleocyemata</taxon>
        <taxon>Brachyura</taxon>
        <taxon>Eubrachyura</taxon>
        <taxon>Portunoidea</taxon>
        <taxon>Portunidae</taxon>
        <taxon>Portuninae</taxon>
        <taxon>Portunus</taxon>
    </lineage>
</organism>
<dbReference type="AlphaFoldDB" id="A0A5B7J167"/>
<name>A0A5B7J167_PORTR</name>
<comment type="caution">
    <text evidence="1">The sequence shown here is derived from an EMBL/GenBank/DDBJ whole genome shotgun (WGS) entry which is preliminary data.</text>
</comment>
<dbReference type="EMBL" id="VSRR010077473">
    <property type="protein sequence ID" value="MPC88329.1"/>
    <property type="molecule type" value="Genomic_DNA"/>
</dbReference>
<protein>
    <submittedName>
        <fullName evidence="1">Uncharacterized protein</fullName>
    </submittedName>
</protein>
<proteinExistence type="predicted"/>
<keyword evidence="2" id="KW-1185">Reference proteome</keyword>
<sequence>MSRFQAFLTTNCPQYHYSRHPRSLTSTPTHIPPPVTSPPPPSFFITITVIPSPLVLTPSHLYTSARRHPIHPVTTSFTIITIHSCNVWHAFSSPPRPTPLPPLPLLHILPPSSPPSTSSIGNATTTTIASTITCNPKSLHRGHHPSP</sequence>
<reference evidence="1 2" key="1">
    <citation type="submission" date="2019-05" db="EMBL/GenBank/DDBJ databases">
        <title>Another draft genome of Portunus trituberculatus and its Hox gene families provides insights of decapod evolution.</title>
        <authorList>
            <person name="Jeong J.-H."/>
            <person name="Song I."/>
            <person name="Kim S."/>
            <person name="Choi T."/>
            <person name="Kim D."/>
            <person name="Ryu S."/>
            <person name="Kim W."/>
        </authorList>
    </citation>
    <scope>NUCLEOTIDE SEQUENCE [LARGE SCALE GENOMIC DNA]</scope>
    <source>
        <tissue evidence="1">Muscle</tissue>
    </source>
</reference>
<evidence type="ECO:0000313" key="2">
    <source>
        <dbReference type="Proteomes" id="UP000324222"/>
    </source>
</evidence>
<gene>
    <name evidence="1" type="ORF">E2C01_083230</name>
</gene>
<evidence type="ECO:0000313" key="1">
    <source>
        <dbReference type="EMBL" id="MPC88329.1"/>
    </source>
</evidence>